<reference evidence="6" key="1">
    <citation type="submission" date="2020-01" db="EMBL/GenBank/DDBJ databases">
        <authorList>
            <person name="Meier V. D."/>
            <person name="Meier V D."/>
        </authorList>
    </citation>
    <scope>NUCLEOTIDE SEQUENCE</scope>
    <source>
        <strain evidence="6">HLG_WM_MAG_07</strain>
    </source>
</reference>
<dbReference type="SUPFAM" id="SSF50324">
    <property type="entry name" value="Inorganic pyrophosphatase"/>
    <property type="match status" value="1"/>
</dbReference>
<proteinExistence type="predicted"/>
<evidence type="ECO:0000256" key="5">
    <source>
        <dbReference type="ARBA" id="ARBA00022842"/>
    </source>
</evidence>
<keyword evidence="3" id="KW-0479">Metal-binding</keyword>
<dbReference type="GO" id="GO:0006796">
    <property type="term" value="P:phosphate-containing compound metabolic process"/>
    <property type="evidence" value="ECO:0007669"/>
    <property type="project" value="InterPro"/>
</dbReference>
<keyword evidence="4 6" id="KW-0378">Hydrolase</keyword>
<keyword evidence="5" id="KW-0460">Magnesium</keyword>
<dbReference type="NCBIfam" id="NF001886">
    <property type="entry name" value="PRK00642.1"/>
    <property type="match status" value="1"/>
</dbReference>
<name>A0A6S6T0P6_9GAMM</name>
<dbReference type="EC" id="3.6.1.1" evidence="2"/>
<dbReference type="Gene3D" id="3.90.80.10">
    <property type="entry name" value="Inorganic pyrophosphatase"/>
    <property type="match status" value="1"/>
</dbReference>
<dbReference type="CDD" id="cd00412">
    <property type="entry name" value="pyrophosphatase"/>
    <property type="match status" value="1"/>
</dbReference>
<dbReference type="AlphaFoldDB" id="A0A6S6T0P6"/>
<evidence type="ECO:0000256" key="1">
    <source>
        <dbReference type="ARBA" id="ARBA00001946"/>
    </source>
</evidence>
<dbReference type="Pfam" id="PF00719">
    <property type="entry name" value="Pyrophosphatase"/>
    <property type="match status" value="1"/>
</dbReference>
<evidence type="ECO:0000256" key="4">
    <source>
        <dbReference type="ARBA" id="ARBA00022801"/>
    </source>
</evidence>
<dbReference type="GO" id="GO:0000287">
    <property type="term" value="F:magnesium ion binding"/>
    <property type="evidence" value="ECO:0007669"/>
    <property type="project" value="InterPro"/>
</dbReference>
<dbReference type="InterPro" id="IPR008162">
    <property type="entry name" value="Pyrophosphatase"/>
</dbReference>
<dbReference type="InterPro" id="IPR036649">
    <property type="entry name" value="Pyrophosphatase_sf"/>
</dbReference>
<evidence type="ECO:0000313" key="6">
    <source>
        <dbReference type="EMBL" id="CAA6810237.1"/>
    </source>
</evidence>
<sequence length="206" mass="23259">MSFPESFYRWRPHPWHGLEVGPELPSVDVVHAYIEITPFDQVKYETDKKTGYLFVDRPHRTSSQPPALYGFVPRTYCGKRTAKLMDSGELKGDKDPLDICVLSERPITRADIVLNARVLGGLPMIDGGEADDKIIAVLENDYVLSGAKDISDLPPVLIERLNHYFMTYKMQPGKELSVSIGEPYGREHALEVIKAATEDYNEKYGD</sequence>
<organism evidence="6">
    <name type="scientific">uncultured Thiotrichaceae bacterium</name>
    <dbReference type="NCBI Taxonomy" id="298394"/>
    <lineage>
        <taxon>Bacteria</taxon>
        <taxon>Pseudomonadati</taxon>
        <taxon>Pseudomonadota</taxon>
        <taxon>Gammaproteobacteria</taxon>
        <taxon>Thiotrichales</taxon>
        <taxon>Thiotrichaceae</taxon>
        <taxon>environmental samples</taxon>
    </lineage>
</organism>
<dbReference type="EMBL" id="CACVAY010000042">
    <property type="protein sequence ID" value="CAA6810237.1"/>
    <property type="molecule type" value="Genomic_DNA"/>
</dbReference>
<gene>
    <name evidence="6" type="ORF">HELGO_WM13497</name>
</gene>
<protein>
    <recommendedName>
        <fullName evidence="2">inorganic diphosphatase</fullName>
        <ecNumber evidence="2">3.6.1.1</ecNumber>
    </recommendedName>
</protein>
<comment type="cofactor">
    <cofactor evidence="1">
        <name>Mg(2+)</name>
        <dbReference type="ChEBI" id="CHEBI:18420"/>
    </cofactor>
</comment>
<accession>A0A6S6T0P6</accession>
<evidence type="ECO:0000256" key="3">
    <source>
        <dbReference type="ARBA" id="ARBA00022723"/>
    </source>
</evidence>
<dbReference type="GO" id="GO:0005737">
    <property type="term" value="C:cytoplasm"/>
    <property type="evidence" value="ECO:0007669"/>
    <property type="project" value="InterPro"/>
</dbReference>
<dbReference type="PANTHER" id="PTHR10286">
    <property type="entry name" value="INORGANIC PYROPHOSPHATASE"/>
    <property type="match status" value="1"/>
</dbReference>
<dbReference type="GO" id="GO:0004427">
    <property type="term" value="F:inorganic diphosphate phosphatase activity"/>
    <property type="evidence" value="ECO:0007669"/>
    <property type="project" value="UniProtKB-EC"/>
</dbReference>
<evidence type="ECO:0000256" key="2">
    <source>
        <dbReference type="ARBA" id="ARBA00012146"/>
    </source>
</evidence>